<proteinExistence type="predicted"/>
<evidence type="ECO:0000313" key="2">
    <source>
        <dbReference type="EMBL" id="MYL18621.1"/>
    </source>
</evidence>
<dbReference type="AlphaFoldDB" id="A0A845DLX7"/>
<feature type="transmembrane region" description="Helical" evidence="1">
    <location>
        <begin position="62"/>
        <end position="83"/>
    </location>
</feature>
<protein>
    <recommendedName>
        <fullName evidence="4">YcxB-like protein domain-containing protein</fullName>
    </recommendedName>
</protein>
<dbReference type="RefSeq" id="WP_160835079.1">
    <property type="nucleotide sequence ID" value="NZ_WMET01000001.1"/>
</dbReference>
<name>A0A845DLX7_9BACI</name>
<comment type="caution">
    <text evidence="2">The sequence shown here is derived from an EMBL/GenBank/DDBJ whole genome shotgun (WGS) entry which is preliminary data.</text>
</comment>
<feature type="transmembrane region" description="Helical" evidence="1">
    <location>
        <begin position="33"/>
        <end position="50"/>
    </location>
</feature>
<keyword evidence="1" id="KW-0472">Membrane</keyword>
<keyword evidence="1" id="KW-1133">Transmembrane helix</keyword>
<keyword evidence="1" id="KW-0812">Transmembrane</keyword>
<gene>
    <name evidence="2" type="ORF">GLW04_01895</name>
</gene>
<dbReference type="Proteomes" id="UP000460949">
    <property type="component" value="Unassembled WGS sequence"/>
</dbReference>
<evidence type="ECO:0008006" key="4">
    <source>
        <dbReference type="Google" id="ProtNLM"/>
    </source>
</evidence>
<reference evidence="2 3" key="1">
    <citation type="submission" date="2019-11" db="EMBL/GenBank/DDBJ databases">
        <title>Genome sequences of 17 halophilic strains isolated from different environments.</title>
        <authorList>
            <person name="Furrow R.E."/>
        </authorList>
    </citation>
    <scope>NUCLEOTIDE SEQUENCE [LARGE SCALE GENOMIC DNA]</scope>
    <source>
        <strain evidence="2 3">22511_23_Filter</strain>
    </source>
</reference>
<accession>A0A845DLX7</accession>
<dbReference type="EMBL" id="WMET01000001">
    <property type="protein sequence ID" value="MYL18621.1"/>
    <property type="molecule type" value="Genomic_DNA"/>
</dbReference>
<sequence>MAIKVNYTTNAEDIDPYIQHILKYSKNEQIRKITTIILGVVILVSYDLVYKAMRPGGYISPLSYIFLYTFGLGFYLVGTFILIKKRNKKALLKKKDVFFGDKEVYLTGDLIQVIHKGETKEECSWNELKFFVRNDPYIYLHTNKYIHQVKSNSKIEEVQYYLKQKGIRKKM</sequence>
<evidence type="ECO:0000313" key="3">
    <source>
        <dbReference type="Proteomes" id="UP000460949"/>
    </source>
</evidence>
<organism evidence="2 3">
    <name type="scientific">Halobacillus litoralis</name>
    <dbReference type="NCBI Taxonomy" id="45668"/>
    <lineage>
        <taxon>Bacteria</taxon>
        <taxon>Bacillati</taxon>
        <taxon>Bacillota</taxon>
        <taxon>Bacilli</taxon>
        <taxon>Bacillales</taxon>
        <taxon>Bacillaceae</taxon>
        <taxon>Halobacillus</taxon>
    </lineage>
</organism>
<evidence type="ECO:0000256" key="1">
    <source>
        <dbReference type="SAM" id="Phobius"/>
    </source>
</evidence>